<dbReference type="InterPro" id="IPR018306">
    <property type="entry name" value="Phage_T5_Orf172_DNA-bd"/>
</dbReference>
<organism evidence="3 4">
    <name type="scientific">Cladophialophora chaetospira</name>
    <dbReference type="NCBI Taxonomy" id="386627"/>
    <lineage>
        <taxon>Eukaryota</taxon>
        <taxon>Fungi</taxon>
        <taxon>Dikarya</taxon>
        <taxon>Ascomycota</taxon>
        <taxon>Pezizomycotina</taxon>
        <taxon>Eurotiomycetes</taxon>
        <taxon>Chaetothyriomycetidae</taxon>
        <taxon>Chaetothyriales</taxon>
        <taxon>Herpotrichiellaceae</taxon>
        <taxon>Cladophialophora</taxon>
    </lineage>
</organism>
<proteinExistence type="predicted"/>
<accession>A0AA39CGI6</accession>
<evidence type="ECO:0000256" key="1">
    <source>
        <dbReference type="SAM" id="MobiDB-lite"/>
    </source>
</evidence>
<evidence type="ECO:0000313" key="4">
    <source>
        <dbReference type="Proteomes" id="UP001172673"/>
    </source>
</evidence>
<dbReference type="InterPro" id="IPR053006">
    <property type="entry name" value="Meiosis_regulatory"/>
</dbReference>
<name>A0AA39CGI6_9EURO</name>
<evidence type="ECO:0000259" key="2">
    <source>
        <dbReference type="SMART" id="SM00974"/>
    </source>
</evidence>
<keyword evidence="4" id="KW-1185">Reference proteome</keyword>
<dbReference type="SMART" id="SM00974">
    <property type="entry name" value="T5orf172"/>
    <property type="match status" value="1"/>
</dbReference>
<sequence>MPMTSRQCIKILPPDKKHNQPRRCGGMTTQEDLEWAQQLLSMVPAYEGDERTNIIQRMILLRICKNTHRWTLEDVSQRSTLANLATIYEKNLVMTGIVRSAGNRQDELFEPFYRHQSQNIGDILSQDINAKQHATGSVYVFEWPRAPGLLKIGFAKESAGDRISIWQHCHSEAKLIYAMDFAFPERMEKLIHLALAEKRRCLRVQCPRCGRKHAEWFETTLEEAKRVINGWHEIAGSPLYTPERTLSREWSVALQSLSQITMATMSRCLKEMSSGDARSTNRDVEDARTALPRPLVGMKNIDSFSPIALQSGKNFGVDQLAADLARTTIVSPTLRERINHNSNPIYVNDSGPTSQLATSSKSEE</sequence>
<gene>
    <name evidence="3" type="ORF">H2200_007905</name>
</gene>
<dbReference type="PANTHER" id="PTHR28094">
    <property type="entry name" value="MEIOTICALLY UP-REGULATED GENE 113 PROTEIN"/>
    <property type="match status" value="1"/>
</dbReference>
<protein>
    <recommendedName>
        <fullName evidence="2">Bacteriophage T5 Orf172 DNA-binding domain-containing protein</fullName>
    </recommendedName>
</protein>
<comment type="caution">
    <text evidence="3">The sequence shown here is derived from an EMBL/GenBank/DDBJ whole genome shotgun (WGS) entry which is preliminary data.</text>
</comment>
<evidence type="ECO:0000313" key="3">
    <source>
        <dbReference type="EMBL" id="KAJ9607826.1"/>
    </source>
</evidence>
<reference evidence="3" key="1">
    <citation type="submission" date="2022-10" db="EMBL/GenBank/DDBJ databases">
        <title>Culturing micro-colonial fungi from biological soil crusts in the Mojave desert and describing Neophaeococcomyces mojavensis, and introducing the new genera and species Taxawa tesnikishii.</title>
        <authorList>
            <person name="Kurbessoian T."/>
            <person name="Stajich J.E."/>
        </authorList>
    </citation>
    <scope>NUCLEOTIDE SEQUENCE</scope>
    <source>
        <strain evidence="3">TK_41</strain>
    </source>
</reference>
<dbReference type="Proteomes" id="UP001172673">
    <property type="component" value="Unassembled WGS sequence"/>
</dbReference>
<dbReference type="EMBL" id="JAPDRK010000011">
    <property type="protein sequence ID" value="KAJ9607826.1"/>
    <property type="molecule type" value="Genomic_DNA"/>
</dbReference>
<feature type="domain" description="Bacteriophage T5 Orf172 DNA-binding" evidence="2">
    <location>
        <begin position="144"/>
        <end position="231"/>
    </location>
</feature>
<feature type="region of interest" description="Disordered" evidence="1">
    <location>
        <begin position="341"/>
        <end position="364"/>
    </location>
</feature>
<dbReference type="Pfam" id="PF10544">
    <property type="entry name" value="T5orf172"/>
    <property type="match status" value="1"/>
</dbReference>
<dbReference type="AlphaFoldDB" id="A0AA39CGI6"/>
<dbReference type="PANTHER" id="PTHR28094:SF1">
    <property type="entry name" value="MEIOTICALLY UP-REGULATED GENE 113 PROTEIN"/>
    <property type="match status" value="1"/>
</dbReference>